<dbReference type="PANTHER" id="PTHR12243:SF67">
    <property type="entry name" value="COREPRESSOR OF PANGOLIN, ISOFORM A-RELATED"/>
    <property type="match status" value="1"/>
</dbReference>
<dbReference type="GO" id="GO:0005667">
    <property type="term" value="C:transcription regulator complex"/>
    <property type="evidence" value="ECO:0007669"/>
    <property type="project" value="TreeGrafter"/>
</dbReference>
<evidence type="ECO:0000259" key="2">
    <source>
        <dbReference type="PROSITE" id="PS51029"/>
    </source>
</evidence>
<name>A0A8C5FWZ2_GADMO</name>
<dbReference type="PROSITE" id="PS51029">
    <property type="entry name" value="MADF"/>
    <property type="match status" value="1"/>
</dbReference>
<accession>A0A8C5FWZ2</accession>
<organism evidence="4 5">
    <name type="scientific">Gadus morhua</name>
    <name type="common">Atlantic cod</name>
    <dbReference type="NCBI Taxonomy" id="8049"/>
    <lineage>
        <taxon>Eukaryota</taxon>
        <taxon>Metazoa</taxon>
        <taxon>Chordata</taxon>
        <taxon>Craniata</taxon>
        <taxon>Vertebrata</taxon>
        <taxon>Euteleostomi</taxon>
        <taxon>Actinopterygii</taxon>
        <taxon>Neopterygii</taxon>
        <taxon>Teleostei</taxon>
        <taxon>Neoteleostei</taxon>
        <taxon>Acanthomorphata</taxon>
        <taxon>Zeiogadaria</taxon>
        <taxon>Gadariae</taxon>
        <taxon>Gadiformes</taxon>
        <taxon>Gadoidei</taxon>
        <taxon>Gadidae</taxon>
        <taxon>Gadus</taxon>
    </lineage>
</organism>
<comment type="subcellular location">
    <subcellularLocation>
        <location evidence="1">Nucleus</location>
    </subcellularLocation>
</comment>
<feature type="domain" description="BESS" evidence="3">
    <location>
        <begin position="139"/>
        <end position="178"/>
    </location>
</feature>
<reference evidence="4" key="2">
    <citation type="submission" date="2025-09" db="UniProtKB">
        <authorList>
            <consortium name="Ensembl"/>
        </authorList>
    </citation>
    <scope>IDENTIFICATION</scope>
</reference>
<evidence type="ECO:0000256" key="1">
    <source>
        <dbReference type="PROSITE-ProRule" id="PRU00371"/>
    </source>
</evidence>
<dbReference type="GeneTree" id="ENSGT00600000084860"/>
<dbReference type="Pfam" id="PF02944">
    <property type="entry name" value="BESS"/>
    <property type="match status" value="1"/>
</dbReference>
<dbReference type="PROSITE" id="PS51031">
    <property type="entry name" value="BESS"/>
    <property type="match status" value="1"/>
</dbReference>
<protein>
    <recommendedName>
        <fullName evidence="6">Transcription factor Adf-1</fullName>
    </recommendedName>
</protein>
<dbReference type="PANTHER" id="PTHR12243">
    <property type="entry name" value="MADF DOMAIN TRANSCRIPTION FACTOR"/>
    <property type="match status" value="1"/>
</dbReference>
<dbReference type="GO" id="GO:0006357">
    <property type="term" value="P:regulation of transcription by RNA polymerase II"/>
    <property type="evidence" value="ECO:0007669"/>
    <property type="project" value="TreeGrafter"/>
</dbReference>
<dbReference type="AlphaFoldDB" id="A0A8C5FWZ2"/>
<dbReference type="InterPro" id="IPR004210">
    <property type="entry name" value="BESS_motif"/>
</dbReference>
<reference evidence="4" key="1">
    <citation type="submission" date="2025-08" db="UniProtKB">
        <authorList>
            <consortium name="Ensembl"/>
        </authorList>
    </citation>
    <scope>IDENTIFICATION</scope>
</reference>
<dbReference type="SMART" id="SM00595">
    <property type="entry name" value="MADF"/>
    <property type="match status" value="1"/>
</dbReference>
<dbReference type="Pfam" id="PF10545">
    <property type="entry name" value="MADF_DNA_bdg"/>
    <property type="match status" value="1"/>
</dbReference>
<evidence type="ECO:0000313" key="4">
    <source>
        <dbReference type="Ensembl" id="ENSGMOP00000067713.1"/>
    </source>
</evidence>
<dbReference type="Proteomes" id="UP000694546">
    <property type="component" value="Chromosome 16"/>
</dbReference>
<dbReference type="GO" id="GO:0005634">
    <property type="term" value="C:nucleus"/>
    <property type="evidence" value="ECO:0007669"/>
    <property type="project" value="TreeGrafter"/>
</dbReference>
<evidence type="ECO:0000259" key="3">
    <source>
        <dbReference type="PROSITE" id="PS51031"/>
    </source>
</evidence>
<dbReference type="InterPro" id="IPR039353">
    <property type="entry name" value="TF_Adf1"/>
</dbReference>
<keyword evidence="1" id="KW-0539">Nucleus</keyword>
<feature type="domain" description="MADF" evidence="2">
    <location>
        <begin position="5"/>
        <end position="96"/>
    </location>
</feature>
<evidence type="ECO:0008006" key="6">
    <source>
        <dbReference type="Google" id="ProtNLM"/>
    </source>
</evidence>
<dbReference type="Ensembl" id="ENSGMOT00000069219.1">
    <property type="protein sequence ID" value="ENSGMOP00000067713.1"/>
    <property type="gene ID" value="ENSGMOG00000022567.1"/>
</dbReference>
<evidence type="ECO:0000313" key="5">
    <source>
        <dbReference type="Proteomes" id="UP000694546"/>
    </source>
</evidence>
<dbReference type="InterPro" id="IPR006578">
    <property type="entry name" value="MADF-dom"/>
</dbReference>
<sequence length="179" mass="20956">MSDESLITAVSECPVLYDLTLKAYHDQTKRNQAWRDISAMLGVTAEVSRKKWKYLRDKYLRERKAERDRKKSGAGATSFKRWKYMVIMGFLGRHVKERVTSSNMEQGDYSQEIAPEILALLAPSMFPQREKEKENTLAVDEDEHFMLSLVPSLRRLSTQRRAQARMRMQQVLYDVEFGE</sequence>
<keyword evidence="5" id="KW-1185">Reference proteome</keyword>
<proteinExistence type="predicted"/>
<dbReference type="GO" id="GO:0003677">
    <property type="term" value="F:DNA binding"/>
    <property type="evidence" value="ECO:0007669"/>
    <property type="project" value="InterPro"/>
</dbReference>
<dbReference type="OMA" id="GPLESEM"/>